<dbReference type="GeneID" id="127751362"/>
<accession>A0A9C6X7W6</accession>
<keyword evidence="1" id="KW-1185">Reference proteome</keyword>
<dbReference type="AlphaFoldDB" id="A0A9C6X7W6"/>
<dbReference type="Proteomes" id="UP000504606">
    <property type="component" value="Unplaced"/>
</dbReference>
<reference evidence="2" key="1">
    <citation type="submission" date="2025-08" db="UniProtKB">
        <authorList>
            <consortium name="RefSeq"/>
        </authorList>
    </citation>
    <scope>IDENTIFICATION</scope>
    <source>
        <tissue evidence="2">Whole organism</tissue>
    </source>
</reference>
<gene>
    <name evidence="2" type="primary">LOC127751362</name>
</gene>
<name>A0A9C6X7W6_FRAOC</name>
<sequence>MSSLNIAPIGDRCFTTLRKLVAVAALPSTHIQEAINILRPHSEGTMYSPLLGRVQSVWIDGGGPEWFSCSNTRAGCDAALLHLATLLMKELTTGHPRPTAWQFIVGMRNADFKVKVAADNNGPRRARPNLRADVQGTFLRNLVTQVQSDALPLPSFMDRGEVVLKAMVKGCQAITFMRGNHNNAAAPPVAPAAVPMQAAVPQADAPVPAAGLQPAPHQAAAAVAPMDLPVQQAAPVPAAGLELAPHHAPAAVAPMDLVTVEQGWWHTKGLNSWKMIKRARRLFIYTLAYITDVANKAPGPFANYIHKCKVTLARKGYRTPPSITSIQNDDKREELLLKLFKKVTSDTPLPYFLHNEMHCYHLDFLTEALFTAMRE</sequence>
<proteinExistence type="predicted"/>
<organism evidence="1 2">
    <name type="scientific">Frankliniella occidentalis</name>
    <name type="common">Western flower thrips</name>
    <name type="synonym">Euthrips occidentalis</name>
    <dbReference type="NCBI Taxonomy" id="133901"/>
    <lineage>
        <taxon>Eukaryota</taxon>
        <taxon>Metazoa</taxon>
        <taxon>Ecdysozoa</taxon>
        <taxon>Arthropoda</taxon>
        <taxon>Hexapoda</taxon>
        <taxon>Insecta</taxon>
        <taxon>Pterygota</taxon>
        <taxon>Neoptera</taxon>
        <taxon>Paraneoptera</taxon>
        <taxon>Thysanoptera</taxon>
        <taxon>Terebrantia</taxon>
        <taxon>Thripoidea</taxon>
        <taxon>Thripidae</taxon>
        <taxon>Frankliniella</taxon>
    </lineage>
</organism>
<dbReference type="KEGG" id="foc:127751362"/>
<dbReference type="RefSeq" id="XP_052130789.1">
    <property type="nucleotide sequence ID" value="XM_052274829.1"/>
</dbReference>
<evidence type="ECO:0000313" key="2">
    <source>
        <dbReference type="RefSeq" id="XP_052130789.1"/>
    </source>
</evidence>
<protein>
    <submittedName>
        <fullName evidence="2">Uncharacterized protein LOC127751362</fullName>
    </submittedName>
</protein>
<evidence type="ECO:0000313" key="1">
    <source>
        <dbReference type="Proteomes" id="UP000504606"/>
    </source>
</evidence>